<dbReference type="RefSeq" id="WP_044226711.1">
    <property type="nucleotide sequence ID" value="NZ_JBKAGJ010000002.1"/>
</dbReference>
<proteinExistence type="predicted"/>
<evidence type="ECO:0000313" key="2">
    <source>
        <dbReference type="Proteomes" id="UP000029736"/>
    </source>
</evidence>
<reference evidence="1 2" key="1">
    <citation type="journal article" date="2014" name="Int. J. Syst. Evol. Microbiol.">
        <title>Phaeodactylibacter xiamenensis gen. nov., sp. nov., a member of the family Saprospiraceae isolated from the marine alga Phaeodactylum tricornutum.</title>
        <authorList>
            <person name="Chen Z.Jr."/>
            <person name="Lei X."/>
            <person name="Lai Q."/>
            <person name="Li Y."/>
            <person name="Zhang B."/>
            <person name="Zhang J."/>
            <person name="Zhang H."/>
            <person name="Yang L."/>
            <person name="Zheng W."/>
            <person name="Tian Y."/>
            <person name="Yu Z."/>
            <person name="Xu H.Jr."/>
            <person name="Zheng T."/>
        </authorList>
    </citation>
    <scope>NUCLEOTIDE SEQUENCE [LARGE SCALE GENOMIC DNA]</scope>
    <source>
        <strain evidence="1 2">KD52</strain>
    </source>
</reference>
<comment type="caution">
    <text evidence="1">The sequence shown here is derived from an EMBL/GenBank/DDBJ whole genome shotgun (WGS) entry which is preliminary data.</text>
</comment>
<dbReference type="OrthoDB" id="1490925at2"/>
<accession>A0A098S3W7</accession>
<dbReference type="EMBL" id="JPOS01000083">
    <property type="protein sequence ID" value="KGE85847.1"/>
    <property type="molecule type" value="Genomic_DNA"/>
</dbReference>
<sequence length="467" mass="55173">MKNTKLLQFLQTLDGYDWRSLLSFVERPFHNPNPDAHRLLHHLHALWTKGWKPEALEREVVFKALFPKQPYRYQMLNQLMSDLLKLAEVWLVWKRLQEDTALAEQIKAEELVRLQLGKHYRQANRKAKDALEKAPLGPTHHLQSWQLLDLAEQQFFRQNTRQPTPFLQAANSALDDFFMLQKLQYTCEMLNRQRLIDQAFDPTLVESVINHLSGQDLSSKPLHQLYLYLYQMLQAPDRHQETFFSYVDLFRGWSNRLSQETARPLLYYAINYCIGRIREGERSFAPHLLGLYQQGIDEKILIEEKQLSPWTYKNMVKLGLNLKRYDWVEDFVKVYSDYLPADQQKDALHYNLAELYFFRADYEAALDQLRQVEFTDIHYNLGSRTLLAKIYYEQGAWDALEAALKAFQVFLRRNRSISTKVKTPYANFIQLTAALLRQLPASYPKLRAKVEATQPLNNRDWLLAKLS</sequence>
<protein>
    <recommendedName>
        <fullName evidence="3">Tetratricopeptide repeat protein</fullName>
    </recommendedName>
</protein>
<name>A0A098S3W7_9BACT</name>
<dbReference type="Gene3D" id="1.25.40.10">
    <property type="entry name" value="Tetratricopeptide repeat domain"/>
    <property type="match status" value="1"/>
</dbReference>
<evidence type="ECO:0008006" key="3">
    <source>
        <dbReference type="Google" id="ProtNLM"/>
    </source>
</evidence>
<gene>
    <name evidence="1" type="ORF">IX84_24815</name>
</gene>
<dbReference type="Proteomes" id="UP000029736">
    <property type="component" value="Unassembled WGS sequence"/>
</dbReference>
<dbReference type="SUPFAM" id="SSF48452">
    <property type="entry name" value="TPR-like"/>
    <property type="match status" value="1"/>
</dbReference>
<dbReference type="InterPro" id="IPR011990">
    <property type="entry name" value="TPR-like_helical_dom_sf"/>
</dbReference>
<dbReference type="AlphaFoldDB" id="A0A098S3W7"/>
<keyword evidence="2" id="KW-1185">Reference proteome</keyword>
<evidence type="ECO:0000313" key="1">
    <source>
        <dbReference type="EMBL" id="KGE85847.1"/>
    </source>
</evidence>
<organism evidence="1 2">
    <name type="scientific">Phaeodactylibacter xiamenensis</name>
    <dbReference type="NCBI Taxonomy" id="1524460"/>
    <lineage>
        <taxon>Bacteria</taxon>
        <taxon>Pseudomonadati</taxon>
        <taxon>Bacteroidota</taxon>
        <taxon>Saprospiria</taxon>
        <taxon>Saprospirales</taxon>
        <taxon>Haliscomenobacteraceae</taxon>
        <taxon>Phaeodactylibacter</taxon>
    </lineage>
</organism>